<comment type="caution">
    <text evidence="4">The sequence shown here is derived from an EMBL/GenBank/DDBJ whole genome shotgun (WGS) entry which is preliminary data.</text>
</comment>
<feature type="domain" description="Glycosyl hydrolase family 95 catalytic" evidence="3">
    <location>
        <begin position="302"/>
        <end position="705"/>
    </location>
</feature>
<dbReference type="Proteomes" id="UP001145087">
    <property type="component" value="Unassembled WGS sequence"/>
</dbReference>
<evidence type="ECO:0000259" key="2">
    <source>
        <dbReference type="Pfam" id="PF21307"/>
    </source>
</evidence>
<dbReference type="Pfam" id="PF21307">
    <property type="entry name" value="Glyco_hydro_95_C"/>
    <property type="match status" value="1"/>
</dbReference>
<feature type="domain" description="Alpha fucosidase A-like C-terminal" evidence="2">
    <location>
        <begin position="707"/>
        <end position="801"/>
    </location>
</feature>
<dbReference type="Pfam" id="PF14498">
    <property type="entry name" value="Glyco_hyd_65N_2"/>
    <property type="match status" value="1"/>
</dbReference>
<dbReference type="SUPFAM" id="SSF48208">
    <property type="entry name" value="Six-hairpin glycosidases"/>
    <property type="match status" value="1"/>
</dbReference>
<evidence type="ECO:0000313" key="4">
    <source>
        <dbReference type="EMBL" id="MCY1719374.1"/>
    </source>
</evidence>
<accession>A0A9X3F2K0</accession>
<dbReference type="Gene3D" id="2.60.40.1180">
    <property type="entry name" value="Golgi alpha-mannosidase II"/>
    <property type="match status" value="1"/>
</dbReference>
<evidence type="ECO:0000259" key="3">
    <source>
        <dbReference type="Pfam" id="PF22124"/>
    </source>
</evidence>
<dbReference type="InterPro" id="IPR027414">
    <property type="entry name" value="GH95_N_dom"/>
</dbReference>
<evidence type="ECO:0000259" key="1">
    <source>
        <dbReference type="Pfam" id="PF14498"/>
    </source>
</evidence>
<gene>
    <name evidence="4" type="ORF">OU798_03420</name>
</gene>
<reference evidence="4" key="1">
    <citation type="submission" date="2022-11" db="EMBL/GenBank/DDBJ databases">
        <title>Marilongibacter aestuarii gen. nov., sp. nov., isolated from tidal flat sediment.</title>
        <authorList>
            <person name="Jiayan W."/>
        </authorList>
    </citation>
    <scope>NUCLEOTIDE SEQUENCE</scope>
    <source>
        <strain evidence="4">Z1-6</strain>
    </source>
</reference>
<dbReference type="PIRSF" id="PIRSF007663">
    <property type="entry name" value="UCP007663"/>
    <property type="match status" value="1"/>
</dbReference>
<keyword evidence="5" id="KW-1185">Reference proteome</keyword>
<dbReference type="PANTHER" id="PTHR31084">
    <property type="entry name" value="ALPHA-L-FUCOSIDASE 2"/>
    <property type="match status" value="1"/>
</dbReference>
<evidence type="ECO:0000313" key="5">
    <source>
        <dbReference type="Proteomes" id="UP001145087"/>
    </source>
</evidence>
<dbReference type="AlphaFoldDB" id="A0A9X3F2K0"/>
<dbReference type="EMBL" id="JAPOHD010000007">
    <property type="protein sequence ID" value="MCY1719374.1"/>
    <property type="molecule type" value="Genomic_DNA"/>
</dbReference>
<dbReference type="InterPro" id="IPR013780">
    <property type="entry name" value="Glyco_hydro_b"/>
</dbReference>
<dbReference type="InterPro" id="IPR012341">
    <property type="entry name" value="6hp_glycosidase-like_sf"/>
</dbReference>
<dbReference type="GO" id="GO:0005975">
    <property type="term" value="P:carbohydrate metabolic process"/>
    <property type="evidence" value="ECO:0007669"/>
    <property type="project" value="InterPro"/>
</dbReference>
<dbReference type="FunFam" id="1.50.10.10:FF:000028">
    <property type="entry name" value="Alpha-L-fucosidase 2"/>
    <property type="match status" value="1"/>
</dbReference>
<dbReference type="Pfam" id="PF22124">
    <property type="entry name" value="Glyco_hydro_95_cat"/>
    <property type="match status" value="1"/>
</dbReference>
<dbReference type="PROSITE" id="PS51257">
    <property type="entry name" value="PROKAR_LIPOPROTEIN"/>
    <property type="match status" value="1"/>
</dbReference>
<dbReference type="InterPro" id="IPR008928">
    <property type="entry name" value="6-hairpin_glycosidase_sf"/>
</dbReference>
<dbReference type="InterPro" id="IPR054363">
    <property type="entry name" value="GH95_cat"/>
</dbReference>
<keyword evidence="4" id="KW-0378">Hydrolase</keyword>
<dbReference type="Gene3D" id="2.70.98.50">
    <property type="entry name" value="putative glycoside hydrolase family protein from bacillus halodurans"/>
    <property type="match status" value="1"/>
</dbReference>
<dbReference type="InterPro" id="IPR049053">
    <property type="entry name" value="AFCA-like_C"/>
</dbReference>
<dbReference type="RefSeq" id="WP_343331712.1">
    <property type="nucleotide sequence ID" value="NZ_JAPOHD010000007.1"/>
</dbReference>
<dbReference type="PANTHER" id="PTHR31084:SF0">
    <property type="entry name" value="ALPHA-L-FUCOSIDASE 2"/>
    <property type="match status" value="1"/>
</dbReference>
<feature type="domain" description="Glycosyl hydrolase family 95 N-terminal" evidence="1">
    <location>
        <begin position="35"/>
        <end position="279"/>
    </location>
</feature>
<protein>
    <submittedName>
        <fullName evidence="4">Glycoside hydrolase family 95 protein</fullName>
    </submittedName>
</protein>
<organism evidence="4 5">
    <name type="scientific">Draconibacterium aestuarii</name>
    <dbReference type="NCBI Taxonomy" id="2998507"/>
    <lineage>
        <taxon>Bacteria</taxon>
        <taxon>Pseudomonadati</taxon>
        <taxon>Bacteroidota</taxon>
        <taxon>Bacteroidia</taxon>
        <taxon>Marinilabiliales</taxon>
        <taxon>Prolixibacteraceae</taxon>
        <taxon>Draconibacterium</taxon>
    </lineage>
</organism>
<dbReference type="Gene3D" id="1.50.10.10">
    <property type="match status" value="1"/>
</dbReference>
<name>A0A9X3F2K0_9BACT</name>
<proteinExistence type="predicted"/>
<dbReference type="InterPro" id="IPR016518">
    <property type="entry name" value="Alpha-L-fucosidase"/>
</dbReference>
<sequence length="805" mass="90485">MKKLLFIYIIPALFLSGVYSCNSGSKSEEQLNHSLWYTSPAKDWNEALPIGNGRLGAMVFGKTEKERIQLNDDTFWSGRPHNYTNPGAKEHLDKARELIYSNQYAKASKYIDANMMGNPRYMQAYQPLGDLWLTYPDTGKISEYSRELDLDEAIVKVQYKQDGVTYTREVFSSHPDQSIIIRLTSDKKGALNTDVAFSSSHKYTSEARNNNLLVMQGQWIGDGKNRPLIAGVEGPGMRFETHLKVDNEDGSVNAKNNQIQIRKASAVTIRLVTATSFNNYKDISADPEKRCQQDLEISEDKSYAQMRSDHISDYQNYFNRVQLNLGQNDSINNLPTDERLANYKNGVTDTQLEALYFQFGRYLMISGSRPGSQPLNLQGIWNEHTTPPWGSKYTVNINTEMNYWPAEVTNLSEFHEPLFDMLDDLVETGGEVAQKHYGCRGWVLHHNTDLWRGAAPVDGAIWGMWVTGGAWLSTHLWEHYLFNGDQSFLKERAYPIMKGAARFLLDYMIEHPEKGYLVTCPANSPENGIPHVKGRVTVCAGPTKDMAIIRFLFNACLEASSILSTDESFQIELTAALAKLPPLQIGKAGQLQEWLDDWDMEAPEFQHRHIAHLWSLHPGGLIDPYKTPELAEACKVTLKHRGDGGTGWSKAWKVNFRARLHQGDYAHKMLAELLKNSTHPNLFDVCPPFQIDGNFGGCAGIAEMLLQSDGGVIELLPALPKEWAKGSVSGLRARGRFEISMEWEEGKIQTATIESVNGGSCSIRSLFPIKISGPDGKDLKARPDNSGVISFPTQANMMYKLEIFN</sequence>
<dbReference type="GO" id="GO:0004560">
    <property type="term" value="F:alpha-L-fucosidase activity"/>
    <property type="evidence" value="ECO:0007669"/>
    <property type="project" value="InterPro"/>
</dbReference>